<sequence>MVHACVFIGAEGKWDRFLSAENLRCVVWVEFLAGDWRFVLVEVGGDWLGWGVRG</sequence>
<keyword evidence="2" id="KW-1185">Reference proteome</keyword>
<protein>
    <submittedName>
        <fullName evidence="1">Uncharacterized protein</fullName>
    </submittedName>
</protein>
<dbReference type="HOGENOM" id="CLU_3051790_0_0_1"/>
<reference evidence="2" key="1">
    <citation type="journal article" date="2011" name="PLoS Genet.">
        <title>Genomic analysis of the necrotrophic fungal pathogens Sclerotinia sclerotiorum and Botrytis cinerea.</title>
        <authorList>
            <person name="Amselem J."/>
            <person name="Cuomo C.A."/>
            <person name="van Kan J.A."/>
            <person name="Viaud M."/>
            <person name="Benito E.P."/>
            <person name="Couloux A."/>
            <person name="Coutinho P.M."/>
            <person name="de Vries R.P."/>
            <person name="Dyer P.S."/>
            <person name="Fillinger S."/>
            <person name="Fournier E."/>
            <person name="Gout L."/>
            <person name="Hahn M."/>
            <person name="Kohn L."/>
            <person name="Lapalu N."/>
            <person name="Plummer K.M."/>
            <person name="Pradier J.M."/>
            <person name="Quevillon E."/>
            <person name="Sharon A."/>
            <person name="Simon A."/>
            <person name="ten Have A."/>
            <person name="Tudzynski B."/>
            <person name="Tudzynski P."/>
            <person name="Wincker P."/>
            <person name="Andrew M."/>
            <person name="Anthouard V."/>
            <person name="Beever R.E."/>
            <person name="Beffa R."/>
            <person name="Benoit I."/>
            <person name="Bouzid O."/>
            <person name="Brault B."/>
            <person name="Chen Z."/>
            <person name="Choquer M."/>
            <person name="Collemare J."/>
            <person name="Cotton P."/>
            <person name="Danchin E.G."/>
            <person name="Da Silva C."/>
            <person name="Gautier A."/>
            <person name="Giraud C."/>
            <person name="Giraud T."/>
            <person name="Gonzalez C."/>
            <person name="Grossetete S."/>
            <person name="Guldener U."/>
            <person name="Henrissat B."/>
            <person name="Howlett B.J."/>
            <person name="Kodira C."/>
            <person name="Kretschmer M."/>
            <person name="Lappartient A."/>
            <person name="Leroch M."/>
            <person name="Levis C."/>
            <person name="Mauceli E."/>
            <person name="Neuveglise C."/>
            <person name="Oeser B."/>
            <person name="Pearson M."/>
            <person name="Poulain J."/>
            <person name="Poussereau N."/>
            <person name="Quesneville H."/>
            <person name="Rascle C."/>
            <person name="Schumacher J."/>
            <person name="Segurens B."/>
            <person name="Sexton A."/>
            <person name="Silva E."/>
            <person name="Sirven C."/>
            <person name="Soanes D.M."/>
            <person name="Talbot N.J."/>
            <person name="Templeton M."/>
            <person name="Yandava C."/>
            <person name="Yarden O."/>
            <person name="Zeng Q."/>
            <person name="Rollins J.A."/>
            <person name="Lebrun M.H."/>
            <person name="Dickman M."/>
        </authorList>
    </citation>
    <scope>NUCLEOTIDE SEQUENCE [LARGE SCALE GENOMIC DNA]</scope>
    <source>
        <strain evidence="2">ATCC 18683 / 1980 / Ss-1</strain>
    </source>
</reference>
<dbReference type="Proteomes" id="UP000001312">
    <property type="component" value="Unassembled WGS sequence"/>
</dbReference>
<dbReference type="RefSeq" id="XP_001594469.1">
    <property type="nucleotide sequence ID" value="XM_001594419.1"/>
</dbReference>
<name>A7EG35_SCLS1</name>
<dbReference type="EMBL" id="CH476625">
    <property type="protein sequence ID" value="EDO01801.1"/>
    <property type="molecule type" value="Genomic_DNA"/>
</dbReference>
<organism evidence="1 2">
    <name type="scientific">Sclerotinia sclerotiorum (strain ATCC 18683 / 1980 / Ss-1)</name>
    <name type="common">White mold</name>
    <name type="synonym">Whetzelinia sclerotiorum</name>
    <dbReference type="NCBI Taxonomy" id="665079"/>
    <lineage>
        <taxon>Eukaryota</taxon>
        <taxon>Fungi</taxon>
        <taxon>Dikarya</taxon>
        <taxon>Ascomycota</taxon>
        <taxon>Pezizomycotina</taxon>
        <taxon>Leotiomycetes</taxon>
        <taxon>Helotiales</taxon>
        <taxon>Sclerotiniaceae</taxon>
        <taxon>Sclerotinia</taxon>
    </lineage>
</organism>
<evidence type="ECO:0000313" key="1">
    <source>
        <dbReference type="EMBL" id="EDO01801.1"/>
    </source>
</evidence>
<dbReference type="KEGG" id="ssl:SS1G_04276"/>
<proteinExistence type="predicted"/>
<dbReference type="InParanoid" id="A7EG35"/>
<accession>A7EG35</accession>
<dbReference type="GeneID" id="5491017"/>
<dbReference type="AlphaFoldDB" id="A7EG35"/>
<gene>
    <name evidence="1" type="ORF">SS1G_04276</name>
</gene>
<evidence type="ECO:0000313" key="2">
    <source>
        <dbReference type="Proteomes" id="UP000001312"/>
    </source>
</evidence>